<dbReference type="Pfam" id="PF01969">
    <property type="entry name" value="Ni_insertion"/>
    <property type="match status" value="1"/>
</dbReference>
<organism evidence="2 3">
    <name type="scientific">Fictibacillus enclensis</name>
    <dbReference type="NCBI Taxonomy" id="1017270"/>
    <lineage>
        <taxon>Bacteria</taxon>
        <taxon>Bacillati</taxon>
        <taxon>Bacillota</taxon>
        <taxon>Bacilli</taxon>
        <taxon>Bacillales</taxon>
        <taxon>Fictibacillaceae</taxon>
        <taxon>Fictibacillus</taxon>
    </lineage>
</organism>
<reference evidence="2 3" key="1">
    <citation type="journal article" date="2014" name="Antonie Van Leeuwenhoek">
        <title>Fictibacillus enclensis sp. nov., isolated from marine sediment.</title>
        <authorList>
            <person name="Dastager S.G."/>
            <person name="Mawlankar R."/>
            <person name="Srinivasan K."/>
            <person name="Tang S.K."/>
            <person name="Lee J.C."/>
            <person name="Ramana V.V."/>
            <person name="Shouche Y.S."/>
        </authorList>
    </citation>
    <scope>NUCLEOTIDE SEQUENCE [LARGE SCALE GENOMIC DNA]</scope>
    <source>
        <strain evidence="2 3">NIO-1003</strain>
    </source>
</reference>
<gene>
    <name evidence="2" type="ORF">AS030_20125</name>
</gene>
<dbReference type="Gene3D" id="3.10.20.300">
    <property type="entry name" value="mk0293 like domain"/>
    <property type="match status" value="1"/>
</dbReference>
<evidence type="ECO:0000313" key="2">
    <source>
        <dbReference type="EMBL" id="KSU80399.1"/>
    </source>
</evidence>
<accession>A0A0V8J0A0</accession>
<evidence type="ECO:0000313" key="3">
    <source>
        <dbReference type="Proteomes" id="UP000054099"/>
    </source>
</evidence>
<name>A0A0V8J0A0_9BACL</name>
<comment type="caution">
    <text evidence="2">The sequence shown here is derived from an EMBL/GenBank/DDBJ whole genome shotgun (WGS) entry which is preliminary data.</text>
</comment>
<dbReference type="AlphaFoldDB" id="A0A0V8J0A0"/>
<dbReference type="Gene3D" id="3.30.70.1380">
    <property type="entry name" value="Transcriptional regulatory protein pf0864 domain like"/>
    <property type="match status" value="1"/>
</dbReference>
<dbReference type="RefSeq" id="WP_061975383.1">
    <property type="nucleotide sequence ID" value="NZ_FMAV01000005.1"/>
</dbReference>
<sequence>MNEFSARHAQEHIDNEMVIIEVNLDDCSGETLSYTMDRLFAAGANDVYYTSIYMKKNRPAYKLSILSDKAKQPLLEEIIFRETSSFGLRYYPVSCHRLGREFYRAETAYGEVSVKIGIYQEAPIKFSPEYEDCKKAAEQHNVPLQNVYDDAKLVAMKHYKA</sequence>
<dbReference type="OrthoDB" id="9765625at2"/>
<evidence type="ECO:0008006" key="4">
    <source>
        <dbReference type="Google" id="ProtNLM"/>
    </source>
</evidence>
<dbReference type="PANTHER" id="PTHR36566:SF1">
    <property type="entry name" value="PYRIDINIUM-3,5-BISTHIOCARBOXYLIC ACID MONONUCLEOTIDE NICKEL INSERTION PROTEIN"/>
    <property type="match status" value="1"/>
</dbReference>
<keyword evidence="3" id="KW-1185">Reference proteome</keyword>
<keyword evidence="1" id="KW-0533">Nickel</keyword>
<evidence type="ECO:0000256" key="1">
    <source>
        <dbReference type="ARBA" id="ARBA00022596"/>
    </source>
</evidence>
<dbReference type="PANTHER" id="PTHR36566">
    <property type="entry name" value="NICKEL INSERTION PROTEIN-RELATED"/>
    <property type="match status" value="1"/>
</dbReference>
<dbReference type="EMBL" id="LNQN01000007">
    <property type="protein sequence ID" value="KSU80399.1"/>
    <property type="molecule type" value="Genomic_DNA"/>
</dbReference>
<dbReference type="InterPro" id="IPR002822">
    <property type="entry name" value="Ni_insertion"/>
</dbReference>
<protein>
    <recommendedName>
        <fullName evidence="4">DUF111 family protein</fullName>
    </recommendedName>
</protein>
<proteinExistence type="predicted"/>
<dbReference type="Proteomes" id="UP000054099">
    <property type="component" value="Unassembled WGS sequence"/>
</dbReference>